<evidence type="ECO:0000256" key="5">
    <source>
        <dbReference type="ARBA" id="ARBA00023002"/>
    </source>
</evidence>
<dbReference type="RefSeq" id="WP_011019170.1">
    <property type="nucleotide sequence ID" value="NZ_DUJS01000002.1"/>
</dbReference>
<dbReference type="PANTHER" id="PTHR11493:SF54">
    <property type="entry name" value="ANAEROBIC SULFITE REDUCTASE SUBUNIT C"/>
    <property type="match status" value="1"/>
</dbReference>
<evidence type="ECO:0000256" key="4">
    <source>
        <dbReference type="ARBA" id="ARBA00022723"/>
    </source>
</evidence>
<organism evidence="10 11">
    <name type="scientific">Methanopyrus kandleri</name>
    <dbReference type="NCBI Taxonomy" id="2320"/>
    <lineage>
        <taxon>Archaea</taxon>
        <taxon>Methanobacteriati</taxon>
        <taxon>Methanobacteriota</taxon>
        <taxon>Methanomada group</taxon>
        <taxon>Methanopyri</taxon>
        <taxon>Methanopyrales</taxon>
        <taxon>Methanopyraceae</taxon>
        <taxon>Methanopyrus</taxon>
    </lineage>
</organism>
<evidence type="ECO:0000256" key="6">
    <source>
        <dbReference type="ARBA" id="ARBA00023004"/>
    </source>
</evidence>
<comment type="caution">
    <text evidence="10">The sequence shown here is derived from an EMBL/GenBank/DDBJ whole genome shotgun (WGS) entry which is preliminary data.</text>
</comment>
<keyword evidence="3" id="KW-0349">Heme</keyword>
<name>A0A832T8C0_9EURY</name>
<dbReference type="Proteomes" id="UP000619545">
    <property type="component" value="Unassembled WGS sequence"/>
</dbReference>
<dbReference type="InterPro" id="IPR006067">
    <property type="entry name" value="NO2/SO3_Rdtase_4Fe4S_dom"/>
</dbReference>
<dbReference type="AlphaFoldDB" id="A0A832T8C0"/>
<evidence type="ECO:0000256" key="3">
    <source>
        <dbReference type="ARBA" id="ARBA00022617"/>
    </source>
</evidence>
<dbReference type="InterPro" id="IPR005117">
    <property type="entry name" value="NiRdtase/SiRdtase_haem-b_fer"/>
</dbReference>
<dbReference type="InterPro" id="IPR006066">
    <property type="entry name" value="NO2/SO3_Rdtase_FeS/sirohaem_BS"/>
</dbReference>
<keyword evidence="5" id="KW-0560">Oxidoreductase</keyword>
<gene>
    <name evidence="10" type="ORF">HA336_01895</name>
</gene>
<dbReference type="PROSITE" id="PS00365">
    <property type="entry name" value="NIR_SIR"/>
    <property type="match status" value="1"/>
</dbReference>
<dbReference type="GeneID" id="1476902"/>
<dbReference type="SUPFAM" id="SSF55124">
    <property type="entry name" value="Nitrite/Sulfite reductase N-terminal domain-like"/>
    <property type="match status" value="1"/>
</dbReference>
<dbReference type="Pfam" id="PF03460">
    <property type="entry name" value="NIR_SIR_ferr"/>
    <property type="match status" value="1"/>
</dbReference>
<comment type="similarity">
    <text evidence="1">Belongs to the nitrite and sulfite reductase 4Fe-4S domain family.</text>
</comment>
<proteinExistence type="inferred from homology"/>
<dbReference type="GO" id="GO:0016491">
    <property type="term" value="F:oxidoreductase activity"/>
    <property type="evidence" value="ECO:0007669"/>
    <property type="project" value="UniProtKB-KW"/>
</dbReference>
<keyword evidence="4" id="KW-0479">Metal-binding</keyword>
<keyword evidence="2" id="KW-0004">4Fe-4S</keyword>
<dbReference type="EMBL" id="DUJS01000002">
    <property type="protein sequence ID" value="HII69970.1"/>
    <property type="molecule type" value="Genomic_DNA"/>
</dbReference>
<keyword evidence="7" id="KW-0411">Iron-sulfur</keyword>
<dbReference type="GO" id="GO:0051539">
    <property type="term" value="F:4 iron, 4 sulfur cluster binding"/>
    <property type="evidence" value="ECO:0007669"/>
    <property type="project" value="UniProtKB-KW"/>
</dbReference>
<feature type="domain" description="Nitrite/sulphite reductase 4Fe-4S" evidence="8">
    <location>
        <begin position="76"/>
        <end position="189"/>
    </location>
</feature>
<dbReference type="OMA" id="QLETIWR"/>
<accession>A0A832T8C0</accession>
<dbReference type="Pfam" id="PF01077">
    <property type="entry name" value="NIR_SIR"/>
    <property type="match status" value="1"/>
</dbReference>
<dbReference type="Gene3D" id="3.90.480.10">
    <property type="entry name" value="Sulfite Reductase Hemoprotein,Domain 2"/>
    <property type="match status" value="1"/>
</dbReference>
<keyword evidence="6" id="KW-0408">Iron</keyword>
<evidence type="ECO:0000256" key="2">
    <source>
        <dbReference type="ARBA" id="ARBA00022485"/>
    </source>
</evidence>
<dbReference type="GO" id="GO:0020037">
    <property type="term" value="F:heme binding"/>
    <property type="evidence" value="ECO:0007669"/>
    <property type="project" value="InterPro"/>
</dbReference>
<evidence type="ECO:0000313" key="10">
    <source>
        <dbReference type="EMBL" id="HII69970.1"/>
    </source>
</evidence>
<evidence type="ECO:0000259" key="9">
    <source>
        <dbReference type="Pfam" id="PF03460"/>
    </source>
</evidence>
<dbReference type="GO" id="GO:0046872">
    <property type="term" value="F:metal ion binding"/>
    <property type="evidence" value="ECO:0007669"/>
    <property type="project" value="UniProtKB-KW"/>
</dbReference>
<dbReference type="PRINTS" id="PR00397">
    <property type="entry name" value="SIROHAEM"/>
</dbReference>
<dbReference type="InterPro" id="IPR036136">
    <property type="entry name" value="Nit/Sulf_reduc_fer-like_dom_sf"/>
</dbReference>
<evidence type="ECO:0000313" key="11">
    <source>
        <dbReference type="Proteomes" id="UP000619545"/>
    </source>
</evidence>
<reference evidence="10" key="1">
    <citation type="journal article" date="2020" name="bioRxiv">
        <title>A rank-normalized archaeal taxonomy based on genome phylogeny resolves widespread incomplete and uneven classifications.</title>
        <authorList>
            <person name="Rinke C."/>
            <person name="Chuvochina M."/>
            <person name="Mussig A.J."/>
            <person name="Chaumeil P.-A."/>
            <person name="Waite D.W."/>
            <person name="Whitman W.B."/>
            <person name="Parks D.H."/>
            <person name="Hugenholtz P."/>
        </authorList>
    </citation>
    <scope>NUCLEOTIDE SEQUENCE</scope>
    <source>
        <strain evidence="10">UBA8853</strain>
    </source>
</reference>
<dbReference type="PANTHER" id="PTHR11493">
    <property type="entry name" value="SULFITE REDUCTASE [NADPH] SUBUNIT BETA-RELATED"/>
    <property type="match status" value="1"/>
</dbReference>
<feature type="domain" description="Nitrite/Sulfite reductase ferredoxin-like" evidence="9">
    <location>
        <begin position="3"/>
        <end position="67"/>
    </location>
</feature>
<dbReference type="InterPro" id="IPR045169">
    <property type="entry name" value="NO2/SO3_Rdtase_4Fe4S_prot"/>
</dbReference>
<evidence type="ECO:0000256" key="1">
    <source>
        <dbReference type="ARBA" id="ARBA00010429"/>
    </source>
</evidence>
<protein>
    <submittedName>
        <fullName evidence="10">Uncharacterized protein</fullName>
    </submittedName>
</protein>
<dbReference type="InterPro" id="IPR045854">
    <property type="entry name" value="NO2/SO3_Rdtase_4Fe4S_sf"/>
</dbReference>
<evidence type="ECO:0000259" key="8">
    <source>
        <dbReference type="Pfam" id="PF01077"/>
    </source>
</evidence>
<dbReference type="SUPFAM" id="SSF56014">
    <property type="entry name" value="Nitrite and sulphite reductase 4Fe-4S domain-like"/>
    <property type="match status" value="1"/>
</dbReference>
<evidence type="ECO:0000256" key="7">
    <source>
        <dbReference type="ARBA" id="ARBA00023014"/>
    </source>
</evidence>
<dbReference type="Gene3D" id="3.30.413.10">
    <property type="entry name" value="Sulfite Reductase Hemoprotein, domain 1"/>
    <property type="match status" value="1"/>
</dbReference>
<sequence length="203" mass="22367">MIQSPDGTYVVRLALPPGFVKAEILRTVAELAERYASGEVHITVRQGLEIPEVPPSKLDDLLRKLRELGLEPGSTGPRVRQVTCCPGTRTCANALTDPVPLARKLHEEFLDVWVPAKVKIAVSGCPRGCTRPSENDLGLVAVGGDEWELLVGGYRVARLPEQDVIDAVELTLEWYASEAPPGTRLHRFVTDRVSELRDVLERL</sequence>